<dbReference type="InterPro" id="IPR027786">
    <property type="entry name" value="Nse4/EID"/>
</dbReference>
<feature type="domain" description="Non-structural maintenance of chromosome element 4 C-terminal" evidence="9">
    <location>
        <begin position="402"/>
        <end position="490"/>
    </location>
</feature>
<comment type="function">
    <text evidence="7">Component of the SMC5-SMC6 complex, that promotes sister chromatid alignment after DNA damage and facilitates double-stranded DNA breaks (DSBs) repair via homologous recombination between sister chromatids.</text>
</comment>
<feature type="compositionally biased region" description="Polar residues" evidence="8">
    <location>
        <begin position="113"/>
        <end position="123"/>
    </location>
</feature>
<evidence type="ECO:0000259" key="9">
    <source>
        <dbReference type="Pfam" id="PF08743"/>
    </source>
</evidence>
<keyword evidence="5 7" id="KW-0234">DNA repair</keyword>
<feature type="compositionally biased region" description="Low complexity" evidence="8">
    <location>
        <begin position="29"/>
        <end position="51"/>
    </location>
</feature>
<dbReference type="Pfam" id="PF15412">
    <property type="entry name" value="Nse4-Nse3_bdg"/>
    <property type="match status" value="1"/>
</dbReference>
<evidence type="ECO:0000256" key="1">
    <source>
        <dbReference type="ARBA" id="ARBA00004123"/>
    </source>
</evidence>
<proteinExistence type="inferred from homology"/>
<evidence type="ECO:0000256" key="3">
    <source>
        <dbReference type="ARBA" id="ARBA00022763"/>
    </source>
</evidence>
<evidence type="ECO:0000256" key="7">
    <source>
        <dbReference type="RuleBase" id="RU365071"/>
    </source>
</evidence>
<evidence type="ECO:0000313" key="12">
    <source>
        <dbReference type="Proteomes" id="UP001492380"/>
    </source>
</evidence>
<evidence type="ECO:0000256" key="4">
    <source>
        <dbReference type="ARBA" id="ARBA00023172"/>
    </source>
</evidence>
<keyword evidence="4 7" id="KW-0233">DNA recombination</keyword>
<comment type="subunit">
    <text evidence="7">Component of the SMC5-SMC6 complex.</text>
</comment>
<evidence type="ECO:0000256" key="8">
    <source>
        <dbReference type="SAM" id="MobiDB-lite"/>
    </source>
</evidence>
<dbReference type="Proteomes" id="UP001492380">
    <property type="component" value="Unassembled WGS sequence"/>
</dbReference>
<keyword evidence="12" id="KW-1185">Reference proteome</keyword>
<evidence type="ECO:0000313" key="11">
    <source>
        <dbReference type="EMBL" id="KAK8238623.1"/>
    </source>
</evidence>
<dbReference type="EMBL" id="JBBWRZ010000004">
    <property type="protein sequence ID" value="KAK8238623.1"/>
    <property type="molecule type" value="Genomic_DNA"/>
</dbReference>
<dbReference type="InterPro" id="IPR029225">
    <property type="entry name" value="Nse4_Nse3-bd"/>
</dbReference>
<feature type="region of interest" description="Disordered" evidence="8">
    <location>
        <begin position="307"/>
        <end position="347"/>
    </location>
</feature>
<evidence type="ECO:0000256" key="6">
    <source>
        <dbReference type="ARBA" id="ARBA00023242"/>
    </source>
</evidence>
<accession>A0ABR1YUF2</accession>
<dbReference type="PANTHER" id="PTHR16140">
    <property type="entry name" value="NON-STRUCTURAL MAINTENANCE OF CHROMOSOMES ELEMENT 4"/>
    <property type="match status" value="1"/>
</dbReference>
<feature type="domain" description="Nse4/EID protein Nse3/MAGE-binding" evidence="10">
    <location>
        <begin position="189"/>
        <end position="238"/>
    </location>
</feature>
<dbReference type="PANTHER" id="PTHR16140:SF0">
    <property type="entry name" value="NON-STRUCTURAL MAINTENANCE OF CHROMOSOMES ELEMENT 4"/>
    <property type="match status" value="1"/>
</dbReference>
<evidence type="ECO:0000256" key="2">
    <source>
        <dbReference type="ARBA" id="ARBA00008997"/>
    </source>
</evidence>
<dbReference type="InterPro" id="IPR014854">
    <property type="entry name" value="Nse4_C"/>
</dbReference>
<protein>
    <recommendedName>
        <fullName evidence="7">Non-structural maintenance of chromosomes element 4</fullName>
    </recommendedName>
</protein>
<comment type="subcellular location">
    <subcellularLocation>
        <location evidence="1 7">Nucleus</location>
    </subcellularLocation>
</comment>
<feature type="region of interest" description="Disordered" evidence="8">
    <location>
        <begin position="1"/>
        <end position="138"/>
    </location>
</feature>
<comment type="caution">
    <text evidence="11">The sequence shown here is derived from an EMBL/GenBank/DDBJ whole genome shotgun (WGS) entry which is preliminary data.</text>
</comment>
<comment type="similarity">
    <text evidence="2 7">Belongs to the NSE4 family.</text>
</comment>
<dbReference type="Pfam" id="PF08743">
    <property type="entry name" value="Nse4_C"/>
    <property type="match status" value="1"/>
</dbReference>
<evidence type="ECO:0000259" key="10">
    <source>
        <dbReference type="Pfam" id="PF15412"/>
    </source>
</evidence>
<feature type="compositionally biased region" description="Acidic residues" evidence="8">
    <location>
        <begin position="262"/>
        <end position="271"/>
    </location>
</feature>
<feature type="region of interest" description="Disordered" evidence="8">
    <location>
        <begin position="248"/>
        <end position="271"/>
    </location>
</feature>
<keyword evidence="3 7" id="KW-0227">DNA damage</keyword>
<sequence length="507" mass="57377">MARLNTSINPSKSPSQSSIYRDPTPPGEPSSTARRPARSTRSAFSPSAGSSSDKENSGDPMSSPRLTMDKGKGRARSPTTFPTPTSEENQTPRPNKRRRLQDRDRSARDASTAPIQNGDSITGTEFYDPEQDPEERRRLREEQRHLQRDFNESRDEILAENGTTKLDEFVDRANRTFGRVKQTSDATLDSRLMIQASELTLRKTTQLVMGDNSAGIDIDEFVSKCITFMQSGGNRDENADIQPLSTQAHARRQAARLNHNDSDDEQEQEESGDAYAWDVLGEQACFCHNQRPPAPGFLLGPLSVQKRVRPTQTTQRRGRLRVDASQAKRPQSLEPEDIQRNDNNSAMSAAGKIRNRLIDVLRSRTEAFEAEAEELAEELVEEKAPEIMEKHGLVLVDQEANLNLFEFFINPHSYGQSVENIFHICFLIKEGQVNIRHDKDGYPTICPMERSERSEQEGSGGVRKYQAIFTLDVPTWRKLIRGFDIREPLIPHRQEEQPARTVRGWYG</sequence>
<gene>
    <name evidence="11" type="ORF">HDK90DRAFT_465405</name>
</gene>
<reference evidence="11 12" key="1">
    <citation type="submission" date="2024-04" db="EMBL/GenBank/DDBJ databases">
        <title>Phyllosticta paracitricarpa is synonymous to the EU quarantine fungus P. citricarpa based on phylogenomic analyses.</title>
        <authorList>
            <consortium name="Lawrence Berkeley National Laboratory"/>
            <person name="Van Ingen-Buijs V.A."/>
            <person name="Van Westerhoven A.C."/>
            <person name="Haridas S."/>
            <person name="Skiadas P."/>
            <person name="Martin F."/>
            <person name="Groenewald J.Z."/>
            <person name="Crous P.W."/>
            <person name="Seidl M.F."/>
        </authorList>
    </citation>
    <scope>NUCLEOTIDE SEQUENCE [LARGE SCALE GENOMIC DNA]</scope>
    <source>
        <strain evidence="11 12">CBS 123374</strain>
    </source>
</reference>
<organism evidence="11 12">
    <name type="scientific">Phyllosticta capitalensis</name>
    <dbReference type="NCBI Taxonomy" id="121624"/>
    <lineage>
        <taxon>Eukaryota</taxon>
        <taxon>Fungi</taxon>
        <taxon>Dikarya</taxon>
        <taxon>Ascomycota</taxon>
        <taxon>Pezizomycotina</taxon>
        <taxon>Dothideomycetes</taxon>
        <taxon>Dothideomycetes incertae sedis</taxon>
        <taxon>Botryosphaeriales</taxon>
        <taxon>Phyllostictaceae</taxon>
        <taxon>Phyllosticta</taxon>
    </lineage>
</organism>
<keyword evidence="6 7" id="KW-0539">Nucleus</keyword>
<name>A0ABR1YUF2_9PEZI</name>
<evidence type="ECO:0000256" key="5">
    <source>
        <dbReference type="ARBA" id="ARBA00023204"/>
    </source>
</evidence>
<feature type="compositionally biased region" description="Low complexity" evidence="8">
    <location>
        <begin position="7"/>
        <end position="19"/>
    </location>
</feature>